<name>A0A1Q9A407_9HYPH</name>
<dbReference type="OrthoDB" id="8288758at2"/>
<evidence type="ECO:0000313" key="4">
    <source>
        <dbReference type="Proteomes" id="UP000544107"/>
    </source>
</evidence>
<gene>
    <name evidence="2" type="ORF">BJF91_19850</name>
    <name evidence="1" type="ORF">GGQ71_000593</name>
</gene>
<dbReference type="EMBL" id="MKIN01000022">
    <property type="protein sequence ID" value="OLP49310.1"/>
    <property type="molecule type" value="Genomic_DNA"/>
</dbReference>
<proteinExistence type="predicted"/>
<evidence type="ECO:0000313" key="2">
    <source>
        <dbReference type="EMBL" id="OLP49310.1"/>
    </source>
</evidence>
<protein>
    <submittedName>
        <fullName evidence="2">Uncharacterized protein</fullName>
    </submittedName>
</protein>
<reference evidence="1 4" key="2">
    <citation type="submission" date="2020-08" db="EMBL/GenBank/DDBJ databases">
        <title>Genomic Encyclopedia of Type Strains, Phase IV (KMG-IV): sequencing the most valuable type-strain genomes for metagenomic binning, comparative biology and taxonomic classification.</title>
        <authorList>
            <person name="Goeker M."/>
        </authorList>
    </citation>
    <scope>NUCLEOTIDE SEQUENCE [LARGE SCALE GENOMIC DNA]</scope>
    <source>
        <strain evidence="1 4">DSM 100021</strain>
    </source>
</reference>
<organism evidence="2 3">
    <name type="scientific">Allorhizobium taibaishanense</name>
    <dbReference type="NCBI Taxonomy" id="887144"/>
    <lineage>
        <taxon>Bacteria</taxon>
        <taxon>Pseudomonadati</taxon>
        <taxon>Pseudomonadota</taxon>
        <taxon>Alphaproteobacteria</taxon>
        <taxon>Hyphomicrobiales</taxon>
        <taxon>Rhizobiaceae</taxon>
        <taxon>Rhizobium/Agrobacterium group</taxon>
        <taxon>Allorhizobium</taxon>
    </lineage>
</organism>
<dbReference type="RefSeq" id="WP_075615099.1">
    <property type="nucleotide sequence ID" value="NZ_JACIED010000001.1"/>
</dbReference>
<sequence>MTDWNLIRDMMAAAIDTCERVEAAGYDEDDRDAVANVGGVDVSIQDFLTSAWTYPENIRYAIIRERHDQADDRAYVPEASRILIAMAQAAAEIIGSHQPKAPAEDDIRKMVTWFDRHAVPGIEKAIANRRRSSSQNRECKV</sequence>
<keyword evidence="3" id="KW-1185">Reference proteome</keyword>
<dbReference type="Proteomes" id="UP000544107">
    <property type="component" value="Unassembled WGS sequence"/>
</dbReference>
<evidence type="ECO:0000313" key="1">
    <source>
        <dbReference type="EMBL" id="MBB4006357.1"/>
    </source>
</evidence>
<dbReference type="EMBL" id="JACIED010000001">
    <property type="protein sequence ID" value="MBB4006357.1"/>
    <property type="molecule type" value="Genomic_DNA"/>
</dbReference>
<dbReference type="AlphaFoldDB" id="A0A1Q9A407"/>
<evidence type="ECO:0000313" key="3">
    <source>
        <dbReference type="Proteomes" id="UP000185598"/>
    </source>
</evidence>
<comment type="caution">
    <text evidence="2">The sequence shown here is derived from an EMBL/GenBank/DDBJ whole genome shotgun (WGS) entry which is preliminary data.</text>
</comment>
<reference evidence="2 3" key="1">
    <citation type="submission" date="2016-09" db="EMBL/GenBank/DDBJ databases">
        <title>Rhizobium oryziradicis sp. nov., isolated from the root of rice.</title>
        <authorList>
            <person name="Zhao J."/>
            <person name="Zhang X."/>
        </authorList>
    </citation>
    <scope>NUCLEOTIDE SEQUENCE [LARGE SCALE GENOMIC DNA]</scope>
    <source>
        <strain evidence="2 3">14971</strain>
    </source>
</reference>
<dbReference type="Proteomes" id="UP000185598">
    <property type="component" value="Unassembled WGS sequence"/>
</dbReference>
<accession>A0A1Q9A407</accession>